<evidence type="ECO:0000256" key="2">
    <source>
        <dbReference type="SAM" id="MobiDB-lite"/>
    </source>
</evidence>
<proteinExistence type="predicted"/>
<accession>A0A4R7ZGB6</accession>
<dbReference type="RefSeq" id="WP_134169664.1">
    <property type="nucleotide sequence ID" value="NZ_SODD01000020.1"/>
</dbReference>
<protein>
    <submittedName>
        <fullName evidence="4">Transposase IS66 family protein</fullName>
    </submittedName>
</protein>
<dbReference type="AlphaFoldDB" id="A0A4R7ZGB6"/>
<feature type="compositionally biased region" description="Polar residues" evidence="2">
    <location>
        <begin position="137"/>
        <end position="150"/>
    </location>
</feature>
<name>A0A4R7ZGB6_9FIRM</name>
<keyword evidence="1" id="KW-0175">Coiled coil</keyword>
<dbReference type="Proteomes" id="UP000294743">
    <property type="component" value="Unassembled WGS sequence"/>
</dbReference>
<comment type="caution">
    <text evidence="4">The sequence shown here is derived from an EMBL/GenBank/DDBJ whole genome shotgun (WGS) entry which is preliminary data.</text>
</comment>
<evidence type="ECO:0000259" key="3">
    <source>
        <dbReference type="Pfam" id="PF03050"/>
    </source>
</evidence>
<dbReference type="NCBIfam" id="NF033517">
    <property type="entry name" value="transpos_IS66"/>
    <property type="match status" value="1"/>
</dbReference>
<feature type="region of interest" description="Disordered" evidence="2">
    <location>
        <begin position="137"/>
        <end position="173"/>
    </location>
</feature>
<evidence type="ECO:0000313" key="5">
    <source>
        <dbReference type="Proteomes" id="UP000294743"/>
    </source>
</evidence>
<dbReference type="PANTHER" id="PTHR33678">
    <property type="entry name" value="BLL1576 PROTEIN"/>
    <property type="match status" value="1"/>
</dbReference>
<reference evidence="4 5" key="1">
    <citation type="submission" date="2019-03" db="EMBL/GenBank/DDBJ databases">
        <title>Genomic Encyclopedia of Type Strains, Phase IV (KMG-IV): sequencing the most valuable type-strain genomes for metagenomic binning, comparative biology and taxonomic classification.</title>
        <authorList>
            <person name="Goeker M."/>
        </authorList>
    </citation>
    <scope>NUCLEOTIDE SEQUENCE [LARGE SCALE GENOMIC DNA]</scope>
    <source>
        <strain evidence="4 5">DSM 28867</strain>
    </source>
</reference>
<evidence type="ECO:0000313" key="4">
    <source>
        <dbReference type="EMBL" id="TDW16723.1"/>
    </source>
</evidence>
<dbReference type="InterPro" id="IPR004291">
    <property type="entry name" value="Transposase_IS66_central"/>
</dbReference>
<feature type="coiled-coil region" evidence="1">
    <location>
        <begin position="30"/>
        <end position="134"/>
    </location>
</feature>
<dbReference type="Pfam" id="PF03050">
    <property type="entry name" value="DDE_Tnp_IS66"/>
    <property type="match status" value="1"/>
</dbReference>
<organism evidence="4 5">
    <name type="scientific">Breznakia blatticola</name>
    <dbReference type="NCBI Taxonomy" id="1754012"/>
    <lineage>
        <taxon>Bacteria</taxon>
        <taxon>Bacillati</taxon>
        <taxon>Bacillota</taxon>
        <taxon>Erysipelotrichia</taxon>
        <taxon>Erysipelotrichales</taxon>
        <taxon>Erysipelotrichaceae</taxon>
        <taxon>Breznakia</taxon>
    </lineage>
</organism>
<dbReference type="InterPro" id="IPR052344">
    <property type="entry name" value="Transposase-related"/>
</dbReference>
<dbReference type="OrthoDB" id="2004935at2"/>
<evidence type="ECO:0000256" key="1">
    <source>
        <dbReference type="SAM" id="Coils"/>
    </source>
</evidence>
<keyword evidence="5" id="KW-1185">Reference proteome</keyword>
<feature type="domain" description="Transposase IS66 central" evidence="3">
    <location>
        <begin position="252"/>
        <end position="531"/>
    </location>
</feature>
<dbReference type="PANTHER" id="PTHR33678:SF2">
    <property type="match status" value="1"/>
</dbReference>
<sequence>MAFNLSSLRTDPQQLLEFKEYIDETVVFTIEKQEKQIQRLNDRLKTYEANKIRLLSQNSNLKFKLRDTEIQLFNAKSKLSGKEEEIVDLEKLRRELEELKKEVEDELAEIRKERQEDYEEMEKIRKENRRLNNKFKLNSTNSSIPSSQQGFREVKNSRVKTGRKVGGQKGHAGHFSKLSKEVDTIIEKRVKKIPTGAKAVYDKENNYLYHATQEIDLEYKTKTIEVRYFLDARQGKKLSQKEMDTYEINAVSYSNNFKAHTLYVANKGVIAVKRLCEMYHDMSDGEINLRPSTIKRWEKQFHKDAQPVIEEIKNKLLESNCLFVDETGWKTDGKKNWVQIMTSEKHALYFMVEKRGIDPLGVLPLLKEYKGALTHDHFKPYYRLTECIHVECNAHILRSLQQGIDLDNSQACHKMQKHLQKMLHERNKLIAKGITEFDDEVIETYTKEYRQILDNEIERYEKENPNIKHKSTEMDYIKLFRRMKEYEGAHLQFMHDFTVPFTNNDAERGIRKIKTHKKISTQSKTKDGAQALATVTSIVQTCNLQNTNSKEAIETILNKGVPKFID</sequence>
<gene>
    <name evidence="4" type="ORF">EDD63_1203</name>
</gene>
<dbReference type="EMBL" id="SODD01000020">
    <property type="protein sequence ID" value="TDW16723.1"/>
    <property type="molecule type" value="Genomic_DNA"/>
</dbReference>